<evidence type="ECO:0008006" key="3">
    <source>
        <dbReference type="Google" id="ProtNLM"/>
    </source>
</evidence>
<protein>
    <recommendedName>
        <fullName evidence="3">SXP/RAL-2 family protein Ani s 5-like cation-binding domain-containing protein</fullName>
    </recommendedName>
</protein>
<proteinExistence type="predicted"/>
<dbReference type="OrthoDB" id="5829123at2759"/>
<name>A0A4E9F1U2_BRUMA</name>
<dbReference type="EMBL" id="CAAKNF010000196">
    <property type="protein sequence ID" value="VIO88450.1"/>
    <property type="molecule type" value="Genomic_DNA"/>
</dbReference>
<feature type="chain" id="PRO_5023822960" description="SXP/RAL-2 family protein Ani s 5-like cation-binding domain-containing protein" evidence="1">
    <location>
        <begin position="20"/>
        <end position="258"/>
    </location>
</feature>
<keyword evidence="1" id="KW-0732">Signal</keyword>
<dbReference type="CTD" id="6096072"/>
<accession>A0A4E9F1U2</accession>
<dbReference type="RefSeq" id="XP_001892615.2">
    <property type="nucleotide sequence ID" value="XM_001892580.2"/>
</dbReference>
<evidence type="ECO:0000313" key="2">
    <source>
        <dbReference type="EMBL" id="VIO88450.1"/>
    </source>
</evidence>
<dbReference type="GeneID" id="6096072"/>
<feature type="signal peptide" evidence="1">
    <location>
        <begin position="1"/>
        <end position="19"/>
    </location>
</feature>
<dbReference type="AlphaFoldDB" id="A0A4E9F1U2"/>
<sequence length="258" mass="30170">MVRLTNLLLILATVYVTKCFINFDGFHYYDKYHLQQLLRLLRVTYADAERELRLIFKNNTLTKQEFHDMISDWALKQSGILFDAIVENLNKIQQQIIQMERIAEESVNISSKKDENLLTVIQIKTNMSFTKSQESDALKQFLKTLSRANRVRLNLLLRQNFLKQRNIRSIQKWNISSASEKESNEISNGRKQSCRILCHSMNNNDIIHLNLNTTLEDEIINVMKNSTDDEDQIVMGEMLELLEDSTEYSPILVQVPII</sequence>
<organism evidence="2">
    <name type="scientific">Brugia malayi</name>
    <name type="common">Filarial nematode worm</name>
    <dbReference type="NCBI Taxonomy" id="6279"/>
    <lineage>
        <taxon>Eukaryota</taxon>
        <taxon>Metazoa</taxon>
        <taxon>Ecdysozoa</taxon>
        <taxon>Nematoda</taxon>
        <taxon>Chromadorea</taxon>
        <taxon>Rhabditida</taxon>
        <taxon>Spirurina</taxon>
        <taxon>Spiruromorpha</taxon>
        <taxon>Filarioidea</taxon>
        <taxon>Onchocercidae</taxon>
        <taxon>Brugia</taxon>
    </lineage>
</organism>
<evidence type="ECO:0000256" key="1">
    <source>
        <dbReference type="SAM" id="SignalP"/>
    </source>
</evidence>
<dbReference type="KEGG" id="bmy:BM_BM8841"/>
<gene>
    <name evidence="2" type="primary">Bm8841</name>
    <name evidence="2" type="ORF">BM_BM8841</name>
</gene>
<reference evidence="2" key="1">
    <citation type="submission" date="2019-04" db="EMBL/GenBank/DDBJ databases">
        <authorList>
            <person name="Howe K."/>
            <person name="Paulini M."/>
            <person name="Williams G."/>
        </authorList>
    </citation>
    <scope>NUCLEOTIDE SEQUENCE [LARGE SCALE GENOMIC DNA]</scope>
    <source>
        <strain evidence="2">FR3</strain>
    </source>
</reference>